<dbReference type="Pfam" id="PF12236">
    <property type="entry name" value="Head-tail_con"/>
    <property type="match status" value="1"/>
</dbReference>
<evidence type="ECO:0000256" key="4">
    <source>
        <dbReference type="SAM" id="MobiDB-lite"/>
    </source>
</evidence>
<sequence length="538" mass="59183">MSLRDEYTPGRAAERYKHMERDRWPFLQQGRYNAAITIPWVCPPYTYRTPHVNLPKPNQGLAFRGLDNLVGTFLGVLLPPGMPFFKVSLQPSVEAELIAAQGDQLGSVVSALSKYEMSFVEAIEEDGDRAGISSGFLHLPITGNVLLHLLPKGGVRSFGLNQYVVRRGPTGKMLESVLVEATRVSSLDRDHQLQVCGTNDDLAFSDEIIDVYTHVFWDADDNRYYEYQEAKGQILEGTEGNYPEDAVPWLPLRWSYVSGEDYGRGLIEGIYKDVERFDHLSKAIGDASKNAAKLIWMLGGGGSQALANKLSKAQSGDFVVGDAASVKALQQEKAVDLQVAIKEKEALGAMLSKIFLDGTSIQRGGDRVTKFEVEYMARMLQAAYANEYTIIGREFQLPYFNAKTAQLRRRGVIPQLQKSAIKIAITTGIDALGRGSDQQSLETLAEAASKISQVPEDMIIHREYLRRSAANLGVKPDGLIPSDEQVQANQQQRMQAQMVQGATPEIAKGLVGGALQRQGAAIEQAQQQGQSPEPAPPQ</sequence>
<keyword evidence="3" id="KW-0231">Viral genome packaging</keyword>
<keyword evidence="6" id="KW-1185">Reference proteome</keyword>
<dbReference type="InterPro" id="IPR020991">
    <property type="entry name" value="Connector_podovirus"/>
</dbReference>
<name>A0A1T4RNU1_9HYPH</name>
<organism evidence="5 6">
    <name type="scientific">Enhydrobacter aerosaccus</name>
    <dbReference type="NCBI Taxonomy" id="225324"/>
    <lineage>
        <taxon>Bacteria</taxon>
        <taxon>Pseudomonadati</taxon>
        <taxon>Pseudomonadota</taxon>
        <taxon>Alphaproteobacteria</taxon>
        <taxon>Hyphomicrobiales</taxon>
        <taxon>Enhydrobacter</taxon>
    </lineage>
</organism>
<proteinExistence type="predicted"/>
<gene>
    <name evidence="5" type="ORF">SAMN02745126_03999</name>
</gene>
<dbReference type="EMBL" id="FUWJ01000005">
    <property type="protein sequence ID" value="SKA17670.1"/>
    <property type="molecule type" value="Genomic_DNA"/>
</dbReference>
<feature type="compositionally biased region" description="Low complexity" evidence="4">
    <location>
        <begin position="518"/>
        <end position="532"/>
    </location>
</feature>
<evidence type="ECO:0000256" key="2">
    <source>
        <dbReference type="ARBA" id="ARBA00022612"/>
    </source>
</evidence>
<feature type="region of interest" description="Disordered" evidence="4">
    <location>
        <begin position="518"/>
        <end position="538"/>
    </location>
</feature>
<protein>
    <submittedName>
        <fullName evidence="5">Bacteriophage head to tail connecting protein</fullName>
    </submittedName>
</protein>
<reference evidence="6" key="1">
    <citation type="submission" date="2017-02" db="EMBL/GenBank/DDBJ databases">
        <authorList>
            <person name="Varghese N."/>
            <person name="Submissions S."/>
        </authorList>
    </citation>
    <scope>NUCLEOTIDE SEQUENCE [LARGE SCALE GENOMIC DNA]</scope>
    <source>
        <strain evidence="6">ATCC 27094</strain>
    </source>
</reference>
<evidence type="ECO:0000313" key="5">
    <source>
        <dbReference type="EMBL" id="SKA17670.1"/>
    </source>
</evidence>
<dbReference type="AlphaFoldDB" id="A0A1T4RNU1"/>
<dbReference type="STRING" id="225324.SAMN02745126_03999"/>
<comment type="subcellular location">
    <subcellularLocation>
        <location evidence="1">Virion</location>
    </subcellularLocation>
</comment>
<evidence type="ECO:0000313" key="6">
    <source>
        <dbReference type="Proteomes" id="UP000190092"/>
    </source>
</evidence>
<dbReference type="RefSeq" id="WP_085935668.1">
    <property type="nucleotide sequence ID" value="NZ_FUWJ01000005.1"/>
</dbReference>
<evidence type="ECO:0000256" key="3">
    <source>
        <dbReference type="ARBA" id="ARBA00023219"/>
    </source>
</evidence>
<dbReference type="Proteomes" id="UP000190092">
    <property type="component" value="Unassembled WGS sequence"/>
</dbReference>
<keyword evidence="2" id="KW-1188">Viral release from host cell</keyword>
<evidence type="ECO:0000256" key="1">
    <source>
        <dbReference type="ARBA" id="ARBA00004328"/>
    </source>
</evidence>
<accession>A0A1T4RNU1</accession>
<dbReference type="OrthoDB" id="5465415at2"/>